<dbReference type="GO" id="GO:0009307">
    <property type="term" value="P:DNA restriction-modification system"/>
    <property type="evidence" value="ECO:0007669"/>
    <property type="project" value="UniProtKB-KW"/>
</dbReference>
<reference evidence="5" key="1">
    <citation type="journal article" date="2014" name="Genome Announc.">
        <title>Draft Genome Sequences of Three Alkaliphilic Bacillus Strains, Bacillus wakoensis JCM 9140T, Bacillus akibai JCM 9157T, and Bacillus hemicellulosilyticus JCM 9152T.</title>
        <authorList>
            <person name="Yuki M."/>
            <person name="Oshima K."/>
            <person name="Suda W."/>
            <person name="Oshida Y."/>
            <person name="Kitamura K."/>
            <person name="Iida T."/>
            <person name="Hattori M."/>
            <person name="Ohkuma M."/>
        </authorList>
    </citation>
    <scope>NUCLEOTIDE SEQUENCE [LARGE SCALE GENOMIC DNA]</scope>
    <source>
        <strain evidence="5">JCM 9140</strain>
    </source>
</reference>
<evidence type="ECO:0000256" key="3">
    <source>
        <dbReference type="ARBA" id="ARBA00023125"/>
    </source>
</evidence>
<dbReference type="GO" id="GO:0003677">
    <property type="term" value="F:DNA binding"/>
    <property type="evidence" value="ECO:0007669"/>
    <property type="project" value="UniProtKB-KW"/>
</dbReference>
<keyword evidence="6" id="KW-1185">Reference proteome</keyword>
<dbReference type="Gene3D" id="3.90.220.20">
    <property type="entry name" value="DNA methylase specificity domains"/>
    <property type="match status" value="1"/>
</dbReference>
<proteinExistence type="inferred from homology"/>
<evidence type="ECO:0000313" key="5">
    <source>
        <dbReference type="EMBL" id="GAE26237.1"/>
    </source>
</evidence>
<dbReference type="PANTHER" id="PTHR30408:SF12">
    <property type="entry name" value="TYPE I RESTRICTION ENZYME MJAVIII SPECIFICITY SUBUNIT"/>
    <property type="match status" value="1"/>
</dbReference>
<evidence type="ECO:0000256" key="1">
    <source>
        <dbReference type="ARBA" id="ARBA00010923"/>
    </source>
</evidence>
<dbReference type="Proteomes" id="UP000018890">
    <property type="component" value="Unassembled WGS sequence"/>
</dbReference>
<dbReference type="STRING" id="1236970.JCM9140_2276"/>
<evidence type="ECO:0000256" key="2">
    <source>
        <dbReference type="ARBA" id="ARBA00022747"/>
    </source>
</evidence>
<comment type="caution">
    <text evidence="5">The sequence shown here is derived from an EMBL/GenBank/DDBJ whole genome shotgun (WGS) entry which is preliminary data.</text>
</comment>
<dbReference type="EMBL" id="BAUT01000020">
    <property type="protein sequence ID" value="GAE26237.1"/>
    <property type="molecule type" value="Genomic_DNA"/>
</dbReference>
<keyword evidence="3" id="KW-0238">DNA-binding</keyword>
<keyword evidence="2" id="KW-0680">Restriction system</keyword>
<dbReference type="InterPro" id="IPR044946">
    <property type="entry name" value="Restrct_endonuc_typeI_TRD_sf"/>
</dbReference>
<name>W4Q2M1_9BACI</name>
<dbReference type="Pfam" id="PF01420">
    <property type="entry name" value="Methylase_S"/>
    <property type="match status" value="1"/>
</dbReference>
<dbReference type="InterPro" id="IPR052021">
    <property type="entry name" value="Type-I_RS_S_subunit"/>
</dbReference>
<evidence type="ECO:0000259" key="4">
    <source>
        <dbReference type="Pfam" id="PF01420"/>
    </source>
</evidence>
<dbReference type="InterPro" id="IPR000055">
    <property type="entry name" value="Restrct_endonuc_typeI_TRD"/>
</dbReference>
<dbReference type="PANTHER" id="PTHR30408">
    <property type="entry name" value="TYPE-1 RESTRICTION ENZYME ECOKI SPECIFICITY PROTEIN"/>
    <property type="match status" value="1"/>
</dbReference>
<accession>W4Q2M1</accession>
<gene>
    <name evidence="5" type="ORF">JCM9140_2276</name>
</gene>
<dbReference type="AlphaFoldDB" id="W4Q2M1"/>
<comment type="similarity">
    <text evidence="1">Belongs to the type-I restriction system S methylase family.</text>
</comment>
<protein>
    <submittedName>
        <fullName evidence="5">Type I restriction-modification system</fullName>
    </submittedName>
</protein>
<dbReference type="SUPFAM" id="SSF116734">
    <property type="entry name" value="DNA methylase specificity domain"/>
    <property type="match status" value="1"/>
</dbReference>
<feature type="domain" description="Type I restriction modification DNA specificity" evidence="4">
    <location>
        <begin position="22"/>
        <end position="189"/>
    </location>
</feature>
<sequence>MQKIFSQKLSFRDENGQEFPKWEKVRLGKLTKKTGKKNSKGIKYPIAAISNKKGFILEGGRNYSNADVDIKAYKLVHQNEFAYNPARINVGSFGLQNVTDTTIVSSLYVVFETLPELIQSYLKAYMHSRYFNQDVIKNTEGSVREYLFYENFANIKIPLPCVAEQKKIAEFLTSLDSKIILEMQILEHLDNQKKSFMQQMFI</sequence>
<organism evidence="5 6">
    <name type="scientific">Halalkalibacter wakoensis JCM 9140</name>
    <dbReference type="NCBI Taxonomy" id="1236970"/>
    <lineage>
        <taxon>Bacteria</taxon>
        <taxon>Bacillati</taxon>
        <taxon>Bacillota</taxon>
        <taxon>Bacilli</taxon>
        <taxon>Bacillales</taxon>
        <taxon>Bacillaceae</taxon>
        <taxon>Halalkalibacter</taxon>
    </lineage>
</organism>
<evidence type="ECO:0000313" key="6">
    <source>
        <dbReference type="Proteomes" id="UP000018890"/>
    </source>
</evidence>